<dbReference type="PRINTS" id="PR00511">
    <property type="entry name" value="TEKTIN"/>
</dbReference>
<keyword evidence="4 10" id="KW-0282">Flagellum</keyword>
<keyword evidence="6 10" id="KW-0969">Cilium</keyword>
<evidence type="ECO:0000313" key="12">
    <source>
        <dbReference type="EMBL" id="KAJ9575099.1"/>
    </source>
</evidence>
<dbReference type="EMBL" id="JASPKZ010010240">
    <property type="protein sequence ID" value="KAJ9575099.1"/>
    <property type="molecule type" value="Genomic_DNA"/>
</dbReference>
<proteinExistence type="inferred from homology"/>
<dbReference type="PANTHER" id="PTHR19960:SF25">
    <property type="entry name" value="TEKTIN-1"/>
    <property type="match status" value="1"/>
</dbReference>
<dbReference type="AlphaFoldDB" id="A0AAD8E373"/>
<evidence type="ECO:0000256" key="3">
    <source>
        <dbReference type="ARBA" id="ARBA00022490"/>
    </source>
</evidence>
<feature type="non-terminal residue" evidence="12">
    <location>
        <position position="427"/>
    </location>
</feature>
<name>A0AAD8E373_DIPPU</name>
<dbReference type="GO" id="GO:0015630">
    <property type="term" value="C:microtubule cytoskeleton"/>
    <property type="evidence" value="ECO:0007669"/>
    <property type="project" value="UniProtKB-UniRule"/>
</dbReference>
<organism evidence="12 13">
    <name type="scientific">Diploptera punctata</name>
    <name type="common">Pacific beetle cockroach</name>
    <dbReference type="NCBI Taxonomy" id="6984"/>
    <lineage>
        <taxon>Eukaryota</taxon>
        <taxon>Metazoa</taxon>
        <taxon>Ecdysozoa</taxon>
        <taxon>Arthropoda</taxon>
        <taxon>Hexapoda</taxon>
        <taxon>Insecta</taxon>
        <taxon>Pterygota</taxon>
        <taxon>Neoptera</taxon>
        <taxon>Polyneoptera</taxon>
        <taxon>Dictyoptera</taxon>
        <taxon>Blattodea</taxon>
        <taxon>Blaberoidea</taxon>
        <taxon>Blaberidae</taxon>
        <taxon>Diplopterinae</taxon>
        <taxon>Diploptera</taxon>
    </lineage>
</organism>
<evidence type="ECO:0000256" key="5">
    <source>
        <dbReference type="ARBA" id="ARBA00023054"/>
    </source>
</evidence>
<sequence>MLTIEERITAVSARLRLIIQQVQYKFSHQTTEKCTIGIMDFKNAGKALVIAPPPPPRFTLSEWYLNNRHRYRTAEDQQNIAERVIHESDRLQDLINDVTKLNKTEVDKRLEERINDTEHQKKENELQKAECCKEEEALVVYKERILDAMENIKEHALKICKKCIILREGRLGIDLVHDDVERELLKEVETIEGAQSLLRRGLEQTNEQIRLLRSTKYFLDRDNEDKTNALKIDKYCASLQETSLNLSMYHGIAPLDPGNVTKEEWELFSRQFIERAAKEVNNARPLRSYIDTLLKQIIEDLMNQYNVTNEAFRRRIAETRETKTKLENEHCEVQRTSNEMMRNITRLEKAIAEKEGYMALAHTRLGHRAQRPAIELTRDEVETRLVAEVQELRNNVSSLQQMLAEAEASLRYLLKTQIQLEEDINIK</sequence>
<dbReference type="GO" id="GO:0060271">
    <property type="term" value="P:cilium assembly"/>
    <property type="evidence" value="ECO:0007669"/>
    <property type="project" value="UniProtKB-UniRule"/>
</dbReference>
<evidence type="ECO:0000256" key="8">
    <source>
        <dbReference type="ARBA" id="ARBA00023273"/>
    </source>
</evidence>
<comment type="caution">
    <text evidence="12">The sequence shown here is derived from an EMBL/GenBank/DDBJ whole genome shotgun (WGS) entry which is preliminary data.</text>
</comment>
<comment type="subcellular location">
    <subcellularLocation>
        <location evidence="10">Cytoplasm</location>
        <location evidence="10">Cytoskeleton</location>
        <location evidence="10">Cilium axoneme</location>
    </subcellularLocation>
    <subcellularLocation>
        <location evidence="1">Cytoplasm</location>
        <location evidence="1">Cytoskeleton</location>
        <location evidence="1">Flagellum axoneme</location>
    </subcellularLocation>
</comment>
<dbReference type="GO" id="GO:0005634">
    <property type="term" value="C:nucleus"/>
    <property type="evidence" value="ECO:0007669"/>
    <property type="project" value="TreeGrafter"/>
</dbReference>
<dbReference type="Pfam" id="PF03148">
    <property type="entry name" value="Tektin"/>
    <property type="match status" value="1"/>
</dbReference>
<comment type="similarity">
    <text evidence="2 10">Belongs to the tektin family.</text>
</comment>
<evidence type="ECO:0000256" key="10">
    <source>
        <dbReference type="RuleBase" id="RU367040"/>
    </source>
</evidence>
<evidence type="ECO:0000256" key="1">
    <source>
        <dbReference type="ARBA" id="ARBA00004611"/>
    </source>
</evidence>
<keyword evidence="5 11" id="KW-0175">Coiled coil</keyword>
<feature type="coiled-coil region" evidence="11">
    <location>
        <begin position="382"/>
        <end position="409"/>
    </location>
</feature>
<evidence type="ECO:0000256" key="6">
    <source>
        <dbReference type="ARBA" id="ARBA00023069"/>
    </source>
</evidence>
<gene>
    <name evidence="12" type="ORF">L9F63_007760</name>
</gene>
<keyword evidence="13" id="KW-1185">Reference proteome</keyword>
<accession>A0AAD8E373</accession>
<dbReference type="InterPro" id="IPR048256">
    <property type="entry name" value="Tektin-like"/>
</dbReference>
<protein>
    <recommendedName>
        <fullName evidence="10">Tektin</fullName>
    </recommendedName>
</protein>
<keyword evidence="3" id="KW-0963">Cytoplasm</keyword>
<dbReference type="GO" id="GO:0005930">
    <property type="term" value="C:axoneme"/>
    <property type="evidence" value="ECO:0007669"/>
    <property type="project" value="UniProtKB-SubCell"/>
</dbReference>
<dbReference type="InterPro" id="IPR000435">
    <property type="entry name" value="Tektins"/>
</dbReference>
<comment type="function">
    <text evidence="9">Microtubule inner protein (MIP) part of the dynein-decorated doublet microtubules (DMTs) in cilia and flagellar axoneme. Forms filamentous polymers in the walls of ciliary and flagellar microtubules.</text>
</comment>
<evidence type="ECO:0000256" key="2">
    <source>
        <dbReference type="ARBA" id="ARBA00007209"/>
    </source>
</evidence>
<keyword evidence="7" id="KW-0206">Cytoskeleton</keyword>
<dbReference type="PANTHER" id="PTHR19960">
    <property type="entry name" value="TEKTIN"/>
    <property type="match status" value="1"/>
</dbReference>
<reference evidence="12" key="2">
    <citation type="submission" date="2023-05" db="EMBL/GenBank/DDBJ databases">
        <authorList>
            <person name="Fouks B."/>
        </authorList>
    </citation>
    <scope>NUCLEOTIDE SEQUENCE</scope>
    <source>
        <strain evidence="12">Stay&amp;Tobe</strain>
        <tissue evidence="12">Testes</tissue>
    </source>
</reference>
<dbReference type="GO" id="GO:0060294">
    <property type="term" value="P:cilium movement involved in cell motility"/>
    <property type="evidence" value="ECO:0007669"/>
    <property type="project" value="UniProtKB-UniRule"/>
</dbReference>
<evidence type="ECO:0000256" key="9">
    <source>
        <dbReference type="ARBA" id="ARBA00045224"/>
    </source>
</evidence>
<evidence type="ECO:0000313" key="13">
    <source>
        <dbReference type="Proteomes" id="UP001233999"/>
    </source>
</evidence>
<dbReference type="Proteomes" id="UP001233999">
    <property type="component" value="Unassembled WGS sequence"/>
</dbReference>
<reference evidence="12" key="1">
    <citation type="journal article" date="2023" name="IScience">
        <title>Live-bearing cockroach genome reveals convergent evolutionary mechanisms linked to viviparity in insects and beyond.</title>
        <authorList>
            <person name="Fouks B."/>
            <person name="Harrison M.C."/>
            <person name="Mikhailova A.A."/>
            <person name="Marchal E."/>
            <person name="English S."/>
            <person name="Carruthers M."/>
            <person name="Jennings E.C."/>
            <person name="Chiamaka E.L."/>
            <person name="Frigard R.A."/>
            <person name="Pippel M."/>
            <person name="Attardo G.M."/>
            <person name="Benoit J.B."/>
            <person name="Bornberg-Bauer E."/>
            <person name="Tobe S.S."/>
        </authorList>
    </citation>
    <scope>NUCLEOTIDE SEQUENCE</scope>
    <source>
        <strain evidence="12">Stay&amp;Tobe</strain>
    </source>
</reference>
<evidence type="ECO:0000256" key="7">
    <source>
        <dbReference type="ARBA" id="ARBA00023212"/>
    </source>
</evidence>
<evidence type="ECO:0000256" key="11">
    <source>
        <dbReference type="SAM" id="Coils"/>
    </source>
</evidence>
<keyword evidence="8 10" id="KW-0966">Cell projection</keyword>
<evidence type="ECO:0000256" key="4">
    <source>
        <dbReference type="ARBA" id="ARBA00022846"/>
    </source>
</evidence>